<feature type="compositionally biased region" description="Basic residues" evidence="7">
    <location>
        <begin position="290"/>
        <end position="299"/>
    </location>
</feature>
<dbReference type="GO" id="GO:0061630">
    <property type="term" value="F:ubiquitin protein ligase activity"/>
    <property type="evidence" value="ECO:0007669"/>
    <property type="project" value="TreeGrafter"/>
</dbReference>
<dbReference type="GO" id="GO:0008270">
    <property type="term" value="F:zinc ion binding"/>
    <property type="evidence" value="ECO:0007669"/>
    <property type="project" value="UniProtKB-KW"/>
</dbReference>
<dbReference type="AlphaFoldDB" id="A0A7C8IDW6"/>
<dbReference type="CDD" id="cd16448">
    <property type="entry name" value="RING-H2"/>
    <property type="match status" value="1"/>
</dbReference>
<dbReference type="InterPro" id="IPR001841">
    <property type="entry name" value="Znf_RING"/>
</dbReference>
<dbReference type="Pfam" id="PF12678">
    <property type="entry name" value="zf-rbx1"/>
    <property type="match status" value="1"/>
</dbReference>
<dbReference type="GO" id="GO:0043161">
    <property type="term" value="P:proteasome-mediated ubiquitin-dependent protein catabolic process"/>
    <property type="evidence" value="ECO:0007669"/>
    <property type="project" value="TreeGrafter"/>
</dbReference>
<dbReference type="SUPFAM" id="SSF57850">
    <property type="entry name" value="RING/U-box"/>
    <property type="match status" value="1"/>
</dbReference>
<evidence type="ECO:0000256" key="2">
    <source>
        <dbReference type="ARBA" id="ARBA00022723"/>
    </source>
</evidence>
<dbReference type="GO" id="GO:0012505">
    <property type="term" value="C:endomembrane system"/>
    <property type="evidence" value="ECO:0007669"/>
    <property type="project" value="TreeGrafter"/>
</dbReference>
<dbReference type="PANTHER" id="PTHR22763">
    <property type="entry name" value="RING ZINC FINGER PROTEIN"/>
    <property type="match status" value="1"/>
</dbReference>
<feature type="region of interest" description="Disordered" evidence="7">
    <location>
        <begin position="248"/>
        <end position="299"/>
    </location>
</feature>
<dbReference type="Gene3D" id="3.30.40.10">
    <property type="entry name" value="Zinc/RING finger domain, C3HC4 (zinc finger)"/>
    <property type="match status" value="1"/>
</dbReference>
<dbReference type="OrthoDB" id="21204at2759"/>
<reference evidence="9 10" key="1">
    <citation type="submission" date="2020-01" db="EMBL/GenBank/DDBJ databases">
        <authorList>
            <consortium name="DOE Joint Genome Institute"/>
            <person name="Haridas S."/>
            <person name="Albert R."/>
            <person name="Binder M."/>
            <person name="Bloem J."/>
            <person name="Labutti K."/>
            <person name="Salamov A."/>
            <person name="Andreopoulos B."/>
            <person name="Baker S.E."/>
            <person name="Barry K."/>
            <person name="Bills G."/>
            <person name="Bluhm B.H."/>
            <person name="Cannon C."/>
            <person name="Castanera R."/>
            <person name="Culley D.E."/>
            <person name="Daum C."/>
            <person name="Ezra D."/>
            <person name="Gonzalez J.B."/>
            <person name="Henrissat B."/>
            <person name="Kuo A."/>
            <person name="Liang C."/>
            <person name="Lipzen A."/>
            <person name="Lutzoni F."/>
            <person name="Magnuson J."/>
            <person name="Mondo S."/>
            <person name="Nolan M."/>
            <person name="Ohm R."/>
            <person name="Pangilinan J."/>
            <person name="Park H.-J.H."/>
            <person name="Ramirez L."/>
            <person name="Alfaro M."/>
            <person name="Sun H."/>
            <person name="Tritt A."/>
            <person name="Yoshinaga Y."/>
            <person name="Zwiers L.-H.L."/>
            <person name="Turgeon B.G."/>
            <person name="Goodwin S.B."/>
            <person name="Spatafora J.W."/>
            <person name="Crous P.W."/>
            <person name="Grigoriev I.V."/>
        </authorList>
    </citation>
    <scope>NUCLEOTIDE SEQUENCE [LARGE SCALE GENOMIC DNA]</scope>
    <source>
        <strain evidence="9 10">CBS 611.86</strain>
    </source>
</reference>
<keyword evidence="10" id="KW-1185">Reference proteome</keyword>
<evidence type="ECO:0000313" key="9">
    <source>
        <dbReference type="EMBL" id="KAF2877177.1"/>
    </source>
</evidence>
<dbReference type="GO" id="GO:0016567">
    <property type="term" value="P:protein ubiquitination"/>
    <property type="evidence" value="ECO:0007669"/>
    <property type="project" value="UniProtKB-UniPathway"/>
</dbReference>
<evidence type="ECO:0000256" key="5">
    <source>
        <dbReference type="ARBA" id="ARBA00022833"/>
    </source>
</evidence>
<dbReference type="UniPathway" id="UPA00143"/>
<keyword evidence="5" id="KW-0862">Zinc</keyword>
<evidence type="ECO:0000256" key="3">
    <source>
        <dbReference type="ARBA" id="ARBA00022771"/>
    </source>
</evidence>
<dbReference type="SMART" id="SM00184">
    <property type="entry name" value="RING"/>
    <property type="match status" value="1"/>
</dbReference>
<gene>
    <name evidence="9" type="ORF">BDV95DRAFT_644123</name>
</gene>
<keyword evidence="3 6" id="KW-0863">Zinc-finger</keyword>
<keyword evidence="4" id="KW-0833">Ubl conjugation pathway</keyword>
<dbReference type="EMBL" id="JAADJZ010000002">
    <property type="protein sequence ID" value="KAF2877177.1"/>
    <property type="molecule type" value="Genomic_DNA"/>
</dbReference>
<organism evidence="9 10">
    <name type="scientific">Massariosphaeria phaeospora</name>
    <dbReference type="NCBI Taxonomy" id="100035"/>
    <lineage>
        <taxon>Eukaryota</taxon>
        <taxon>Fungi</taxon>
        <taxon>Dikarya</taxon>
        <taxon>Ascomycota</taxon>
        <taxon>Pezizomycotina</taxon>
        <taxon>Dothideomycetes</taxon>
        <taxon>Pleosporomycetidae</taxon>
        <taxon>Pleosporales</taxon>
        <taxon>Pleosporales incertae sedis</taxon>
        <taxon>Massariosphaeria</taxon>
    </lineage>
</organism>
<evidence type="ECO:0000259" key="8">
    <source>
        <dbReference type="PROSITE" id="PS50089"/>
    </source>
</evidence>
<dbReference type="InterPro" id="IPR013083">
    <property type="entry name" value="Znf_RING/FYVE/PHD"/>
</dbReference>
<feature type="compositionally biased region" description="Polar residues" evidence="7">
    <location>
        <begin position="263"/>
        <end position="276"/>
    </location>
</feature>
<evidence type="ECO:0000256" key="4">
    <source>
        <dbReference type="ARBA" id="ARBA00022786"/>
    </source>
</evidence>
<evidence type="ECO:0000256" key="1">
    <source>
        <dbReference type="ARBA" id="ARBA00004906"/>
    </source>
</evidence>
<protein>
    <recommendedName>
        <fullName evidence="8">RING-type domain-containing protein</fullName>
    </recommendedName>
</protein>
<comment type="pathway">
    <text evidence="1">Protein modification; protein ubiquitination.</text>
</comment>
<proteinExistence type="predicted"/>
<sequence length="299" mass="33326">MSKPYTNLEDFLRRGVETPECPICCEEFGPATSTTTPQVPKNAPASKNSPLVLIRIEACGHSFHRGCLLGWIKGQGRNTCPMCRGVLFRDNRTNHSQLFRNNHLEHSQQPGSMPIYDFLRESTVDDRRELVVLEAWLASMRARGVGRVQVPSPTQDENWSRVGPMRGAEALSGVPSTTLRSAMPRVAPVMVRGQPPSTVTGRMNDLIMGMDRGFHVDEARLQQGQTDAQAREQIRGGIAQRRGIVLQSSSQNTPPEPPLHGPASTNPQEPRASSSRVPEAEPDEAPWWRNARRHHHWGR</sequence>
<keyword evidence="2" id="KW-0479">Metal-binding</keyword>
<dbReference type="InterPro" id="IPR050731">
    <property type="entry name" value="HRD1_E3_ubiq-ligases"/>
</dbReference>
<feature type="domain" description="RING-type" evidence="8">
    <location>
        <begin position="21"/>
        <end position="84"/>
    </location>
</feature>
<evidence type="ECO:0000313" key="10">
    <source>
        <dbReference type="Proteomes" id="UP000481861"/>
    </source>
</evidence>
<accession>A0A7C8IDW6</accession>
<dbReference type="InterPro" id="IPR024766">
    <property type="entry name" value="Znf_RING_H2"/>
</dbReference>
<name>A0A7C8IDW6_9PLEO</name>
<evidence type="ECO:0000256" key="6">
    <source>
        <dbReference type="PROSITE-ProRule" id="PRU00175"/>
    </source>
</evidence>
<dbReference type="PROSITE" id="PS50089">
    <property type="entry name" value="ZF_RING_2"/>
    <property type="match status" value="1"/>
</dbReference>
<dbReference type="Proteomes" id="UP000481861">
    <property type="component" value="Unassembled WGS sequence"/>
</dbReference>
<evidence type="ECO:0000256" key="7">
    <source>
        <dbReference type="SAM" id="MobiDB-lite"/>
    </source>
</evidence>
<comment type="caution">
    <text evidence="9">The sequence shown here is derived from an EMBL/GenBank/DDBJ whole genome shotgun (WGS) entry which is preliminary data.</text>
</comment>